<evidence type="ECO:0000313" key="2">
    <source>
        <dbReference type="EMBL" id="KZL90112.1"/>
    </source>
</evidence>
<dbReference type="Proteomes" id="UP000076603">
    <property type="component" value="Unassembled WGS sequence"/>
</dbReference>
<feature type="region of interest" description="Disordered" evidence="1">
    <location>
        <begin position="257"/>
        <end position="282"/>
    </location>
</feature>
<evidence type="ECO:0008006" key="4">
    <source>
        <dbReference type="Google" id="ProtNLM"/>
    </source>
</evidence>
<evidence type="ECO:0000313" key="3">
    <source>
        <dbReference type="Proteomes" id="UP000076603"/>
    </source>
</evidence>
<proteinExistence type="predicted"/>
<reference evidence="2 3" key="1">
    <citation type="submission" date="2016-04" db="EMBL/GenBank/DDBJ databases">
        <title>Genome sequence of Clostridium magnum DSM 2767.</title>
        <authorList>
            <person name="Poehlein A."/>
            <person name="Uhlig R."/>
            <person name="Fischer R."/>
            <person name="Bahl H."/>
            <person name="Daniel R."/>
        </authorList>
    </citation>
    <scope>NUCLEOTIDE SEQUENCE [LARGE SCALE GENOMIC DNA]</scope>
    <source>
        <strain evidence="2 3">DSM 2767</strain>
    </source>
</reference>
<evidence type="ECO:0000256" key="1">
    <source>
        <dbReference type="SAM" id="MobiDB-lite"/>
    </source>
</evidence>
<organism evidence="2 3">
    <name type="scientific">Clostridium magnum DSM 2767</name>
    <dbReference type="NCBI Taxonomy" id="1121326"/>
    <lineage>
        <taxon>Bacteria</taxon>
        <taxon>Bacillati</taxon>
        <taxon>Bacillota</taxon>
        <taxon>Clostridia</taxon>
        <taxon>Eubacteriales</taxon>
        <taxon>Clostridiaceae</taxon>
        <taxon>Clostridium</taxon>
    </lineage>
</organism>
<accession>A0A161YIE4</accession>
<dbReference type="OrthoDB" id="1936401at2"/>
<dbReference type="STRING" id="1121326.CLMAG_46030"/>
<comment type="caution">
    <text evidence="2">The sequence shown here is derived from an EMBL/GenBank/DDBJ whole genome shotgun (WGS) entry which is preliminary data.</text>
</comment>
<gene>
    <name evidence="2" type="ORF">CLMAG_46030</name>
</gene>
<dbReference type="RefSeq" id="WP_066627537.1">
    <property type="nucleotide sequence ID" value="NZ_FQXL01000006.1"/>
</dbReference>
<keyword evidence="3" id="KW-1185">Reference proteome</keyword>
<protein>
    <recommendedName>
        <fullName evidence="4">Flagellar hook-length control protein FliK</fullName>
    </recommendedName>
</protein>
<sequence>MAGIWNVNSVNNVEARKILSKLSFTVGENFLARVVNLDKVTGEVLLKLLDGWQFSAKLQKPLDHLQEGLLRFEVDGFEDGKLQIKVLNNKKQDDLQKNTIDSQLEGKGINVSKDDYALLDKMVKHEIPLTKENISNIKTLVDFRDKISSNPEEENAFIAKYMDSKGISADSTEGIKVKETLKAFFNQLKNISEDDIVTLFENNIDLTEDNIKSFNNIFKGSSAIYNDIKNKLANLINHEQNTSGLASEEINKTNSEAASSNIVVSKEKKQPDSKSIMGNNPNIMMSGSAENQIDMKDIEGSTGDLKDNDFKVHKDLNEVKVSIGDNSEANLEKITKKPLTIDDIAKNIKDQISTKTEEMKNIIKTVLEQTSEAKPESYSNIIQTLDKSINDFKVFNSMSNQYYYLDLPINLDNHEYECKLMIKDERKKGKKIDSTDVKIAASVNTIHMGVVDAYIRVNKNNMNIDIKCDGTWMKLLDIGKDKILGDISSMGYNVYVNVAEREKEMNITNCRDFFGDNNLGVINVKV</sequence>
<name>A0A161YIE4_9CLOT</name>
<dbReference type="PATRIC" id="fig|1121326.3.peg.4663"/>
<dbReference type="EMBL" id="LWAE01000006">
    <property type="protein sequence ID" value="KZL90112.1"/>
    <property type="molecule type" value="Genomic_DNA"/>
</dbReference>
<dbReference type="AlphaFoldDB" id="A0A161YIE4"/>